<dbReference type="PANTHER" id="PTHR43092:SF4">
    <property type="entry name" value="AMINOTRANSFERASE CLASS V DOMAIN-CONTAINING PROTEIN"/>
    <property type="match status" value="1"/>
</dbReference>
<organism evidence="4 5">
    <name type="scientific">Holothuria leucospilota</name>
    <name type="common">Black long sea cucumber</name>
    <name type="synonym">Mertensiothuria leucospilota</name>
    <dbReference type="NCBI Taxonomy" id="206669"/>
    <lineage>
        <taxon>Eukaryota</taxon>
        <taxon>Metazoa</taxon>
        <taxon>Echinodermata</taxon>
        <taxon>Eleutherozoa</taxon>
        <taxon>Echinozoa</taxon>
        <taxon>Holothuroidea</taxon>
        <taxon>Aspidochirotacea</taxon>
        <taxon>Aspidochirotida</taxon>
        <taxon>Holothuriidae</taxon>
        <taxon>Holothuria</taxon>
    </lineage>
</organism>
<accession>A0A9Q1BBY2</accession>
<keyword evidence="1" id="KW-0663">Pyridoxal phosphate</keyword>
<dbReference type="PANTHER" id="PTHR43092">
    <property type="entry name" value="L-CYSTEINE DESULFHYDRASE"/>
    <property type="match status" value="1"/>
</dbReference>
<comment type="caution">
    <text evidence="4">The sequence shown here is derived from an EMBL/GenBank/DDBJ whole genome shotgun (WGS) entry which is preliminary data.</text>
</comment>
<dbReference type="SUPFAM" id="SSF53383">
    <property type="entry name" value="PLP-dependent transferases"/>
    <property type="match status" value="1"/>
</dbReference>
<dbReference type="InterPro" id="IPR015421">
    <property type="entry name" value="PyrdxlP-dep_Trfase_major"/>
</dbReference>
<feature type="transmembrane region" description="Helical" evidence="2">
    <location>
        <begin position="12"/>
        <end position="32"/>
    </location>
</feature>
<evidence type="ECO:0000256" key="2">
    <source>
        <dbReference type="SAM" id="Phobius"/>
    </source>
</evidence>
<reference evidence="4" key="1">
    <citation type="submission" date="2021-10" db="EMBL/GenBank/DDBJ databases">
        <title>Tropical sea cucumber genome reveals ecological adaptation and Cuvierian tubules defense mechanism.</title>
        <authorList>
            <person name="Chen T."/>
        </authorList>
    </citation>
    <scope>NUCLEOTIDE SEQUENCE</scope>
    <source>
        <strain evidence="4">Nanhai2018</strain>
        <tissue evidence="4">Muscle</tissue>
    </source>
</reference>
<protein>
    <submittedName>
        <fullName evidence="4">L-cysteine desulfhydrase, chloroplastic</fullName>
    </submittedName>
</protein>
<evidence type="ECO:0000313" key="5">
    <source>
        <dbReference type="Proteomes" id="UP001152320"/>
    </source>
</evidence>
<evidence type="ECO:0000256" key="1">
    <source>
        <dbReference type="ARBA" id="ARBA00022898"/>
    </source>
</evidence>
<feature type="domain" description="Aminotransferase class V" evidence="3">
    <location>
        <begin position="100"/>
        <end position="361"/>
    </location>
</feature>
<dbReference type="Pfam" id="PF00266">
    <property type="entry name" value="Aminotran_5"/>
    <property type="match status" value="1"/>
</dbReference>
<keyword evidence="5" id="KW-1185">Reference proteome</keyword>
<dbReference type="InterPro" id="IPR000192">
    <property type="entry name" value="Aminotrans_V_dom"/>
</dbReference>
<dbReference type="AlphaFoldDB" id="A0A9Q1BBY2"/>
<evidence type="ECO:0000313" key="4">
    <source>
        <dbReference type="EMBL" id="KAJ8019878.1"/>
    </source>
</evidence>
<name>A0A9Q1BBY2_HOLLE</name>
<proteinExistence type="predicted"/>
<dbReference type="InterPro" id="IPR015422">
    <property type="entry name" value="PyrdxlP-dep_Trfase_small"/>
</dbReference>
<dbReference type="InterPro" id="IPR015424">
    <property type="entry name" value="PyrdxlP-dep_Trfase"/>
</dbReference>
<dbReference type="Gene3D" id="3.40.640.10">
    <property type="entry name" value="Type I PLP-dependent aspartate aminotransferase-like (Major domain)"/>
    <property type="match status" value="1"/>
</dbReference>
<gene>
    <name evidence="4" type="ORF">HOLleu_41649</name>
</gene>
<sequence length="433" mass="48989">MESYSSDTLASAGVMVAAMYFVKLIVMLTTSASPPRSQYPKLGKDLRRTEFDHLDQNTVFCNCGAWGCVPKKLIIRQMEVIKLRERNPHWYTAVIARPLYKESMVAISQMVGANPENLTLIENTTTGTNTVLKLQKYSPGDKILLVNLHTYPAVMKQVKNVVKNNPGVEMVCIDIPFPIKCKDDILTPYAKALKEHPEIKITVVDHITSSTAILMPIKEIIDLCHQHNVIVMIDGAHAPGQLYLSIEEYGADFYVGNLSKWMMTPRGIGFLWVHPKHQASMSPLVTSHAENSENFIDRFYSQMTKDMIPHVLVKDAVNFFKDLGGLDNISRRNSSIVTEASKMLSEAWNTPQLEVKQQFRAPFMALVGFPIALNTVYEADDVGFAKELSIDLLKKGTDVKCIFFEGRFWCRISCNVWNDREDYEKVATTERKK</sequence>
<keyword evidence="2" id="KW-0812">Transmembrane</keyword>
<dbReference type="Gene3D" id="3.90.1150.10">
    <property type="entry name" value="Aspartate Aminotransferase, domain 1"/>
    <property type="match status" value="1"/>
</dbReference>
<keyword evidence="2" id="KW-0472">Membrane</keyword>
<evidence type="ECO:0000259" key="3">
    <source>
        <dbReference type="Pfam" id="PF00266"/>
    </source>
</evidence>
<dbReference type="Proteomes" id="UP001152320">
    <property type="component" value="Chromosome 23"/>
</dbReference>
<dbReference type="EMBL" id="JAIZAY010000023">
    <property type="protein sequence ID" value="KAJ8019878.1"/>
    <property type="molecule type" value="Genomic_DNA"/>
</dbReference>
<dbReference type="OrthoDB" id="5978656at2759"/>
<keyword evidence="2" id="KW-1133">Transmembrane helix</keyword>